<dbReference type="SMART" id="SM00062">
    <property type="entry name" value="PBPb"/>
    <property type="match status" value="1"/>
</dbReference>
<evidence type="ECO:0000256" key="1">
    <source>
        <dbReference type="ARBA" id="ARBA00004141"/>
    </source>
</evidence>
<dbReference type="InterPro" id="IPR001320">
    <property type="entry name" value="Iontro_rcpt_C"/>
</dbReference>
<evidence type="ECO:0000256" key="10">
    <source>
        <dbReference type="SAM" id="Phobius"/>
    </source>
</evidence>
<keyword evidence="3 10" id="KW-0812">Transmembrane</keyword>
<feature type="transmembrane region" description="Helical" evidence="10">
    <location>
        <begin position="227"/>
        <end position="249"/>
    </location>
</feature>
<keyword evidence="2" id="KW-0813">Transport</keyword>
<evidence type="ECO:0000256" key="5">
    <source>
        <dbReference type="ARBA" id="ARBA00023065"/>
    </source>
</evidence>
<reference evidence="14 15" key="1">
    <citation type="submission" date="2023-10" db="EMBL/GenBank/DDBJ databases">
        <authorList>
            <person name="Venkata Ramana C."/>
            <person name="Sasikala C."/>
            <person name="Dhurka M."/>
        </authorList>
    </citation>
    <scope>NUCLEOTIDE SEQUENCE [LARGE SCALE GENOMIC DNA]</scope>
    <source>
        <strain evidence="14 15">KCTC 32151</strain>
    </source>
</reference>
<feature type="signal peptide" evidence="11">
    <location>
        <begin position="1"/>
        <end position="42"/>
    </location>
</feature>
<keyword evidence="8" id="KW-0325">Glycoprotein</keyword>
<accession>A0ABU4APA0</accession>
<evidence type="ECO:0000256" key="8">
    <source>
        <dbReference type="ARBA" id="ARBA00023180"/>
    </source>
</evidence>
<feature type="transmembrane region" description="Helical" evidence="10">
    <location>
        <begin position="159"/>
        <end position="177"/>
    </location>
</feature>
<evidence type="ECO:0000313" key="15">
    <source>
        <dbReference type="Proteomes" id="UP001185659"/>
    </source>
</evidence>
<protein>
    <submittedName>
        <fullName evidence="14">Transporter substrate-binding domain-containing protein</fullName>
    </submittedName>
</protein>
<evidence type="ECO:0000256" key="11">
    <source>
        <dbReference type="SAM" id="SignalP"/>
    </source>
</evidence>
<gene>
    <name evidence="14" type="ORF">R2G56_17395</name>
</gene>
<feature type="chain" id="PRO_5045607832" evidence="11">
    <location>
        <begin position="43"/>
        <end position="376"/>
    </location>
</feature>
<comment type="subcellular location">
    <subcellularLocation>
        <location evidence="1">Membrane</location>
        <topology evidence="1">Multi-pass membrane protein</topology>
    </subcellularLocation>
</comment>
<evidence type="ECO:0000256" key="7">
    <source>
        <dbReference type="ARBA" id="ARBA00023170"/>
    </source>
</evidence>
<keyword evidence="5" id="KW-0406">Ion transport</keyword>
<comment type="caution">
    <text evidence="14">The sequence shown here is derived from an EMBL/GenBank/DDBJ whole genome shotgun (WGS) entry which is preliminary data.</text>
</comment>
<feature type="domain" description="Ionotropic glutamate receptor C-terminal" evidence="13">
    <location>
        <begin position="46"/>
        <end position="374"/>
    </location>
</feature>
<keyword evidence="7" id="KW-0675">Receptor</keyword>
<dbReference type="Pfam" id="PF00497">
    <property type="entry name" value="SBP_bac_3"/>
    <property type="match status" value="1"/>
</dbReference>
<dbReference type="RefSeq" id="WP_224924715.1">
    <property type="nucleotide sequence ID" value="NZ_JAEKJX010000001.1"/>
</dbReference>
<dbReference type="Gene3D" id="3.40.190.10">
    <property type="entry name" value="Periplasmic binding protein-like II"/>
    <property type="match status" value="3"/>
</dbReference>
<keyword evidence="11" id="KW-0732">Signal</keyword>
<name>A0ABU4APA0_9HYPH</name>
<dbReference type="InterPro" id="IPR001638">
    <property type="entry name" value="Solute-binding_3/MltF_N"/>
</dbReference>
<keyword evidence="6 10" id="KW-0472">Membrane</keyword>
<evidence type="ECO:0000256" key="4">
    <source>
        <dbReference type="ARBA" id="ARBA00022989"/>
    </source>
</evidence>
<dbReference type="SMART" id="SM00079">
    <property type="entry name" value="PBPe"/>
    <property type="match status" value="1"/>
</dbReference>
<feature type="domain" description="Solute-binding protein family 3/N-terminal" evidence="12">
    <location>
        <begin position="46"/>
        <end position="375"/>
    </location>
</feature>
<keyword evidence="4 10" id="KW-1133">Transmembrane helix</keyword>
<evidence type="ECO:0000313" key="14">
    <source>
        <dbReference type="EMBL" id="MDV6228073.1"/>
    </source>
</evidence>
<dbReference type="SUPFAM" id="SSF53850">
    <property type="entry name" value="Periplasmic binding protein-like II"/>
    <property type="match status" value="1"/>
</dbReference>
<keyword evidence="15" id="KW-1185">Reference proteome</keyword>
<dbReference type="EMBL" id="JAWLIP010000008">
    <property type="protein sequence ID" value="MDV6228073.1"/>
    <property type="molecule type" value="Genomic_DNA"/>
</dbReference>
<sequence>MTNQQTPPRNRGLLRFSAIWFQRLALAVICAMTLGVAAPAAAQDEPLIVGVHESPPFVSEEEGRFSGMAIDLWEYLAKELELEYRYVPFDTVSEMVNATAAGELDVAVTNLTITETRAERIEFTQPWFDSGLRIMVNDSGSNGLWDLLRGLRDSGFLTAYAWLGFVVLAATFGYTLFDRHFDKSFPKRWRDGLAESFYSVMTIATSGKPPARKNLFGWFGRVWQGLWLVFGVIVVAFVTSSVTSVMTTLSLRGEIHSVADLGGRVIAVTDGSTAEEFAQAAGLAVVPFPNISRSADALLRGHVDAIIGDKPVLEYFANNHPAAPFSVVGAVFNPDKYGFGLPPQSPLRKPLTVEVIGAREDGTIRELAVQYFGSNP</sequence>
<evidence type="ECO:0000259" key="12">
    <source>
        <dbReference type="SMART" id="SM00062"/>
    </source>
</evidence>
<evidence type="ECO:0000259" key="13">
    <source>
        <dbReference type="SMART" id="SM00079"/>
    </source>
</evidence>
<dbReference type="SUPFAM" id="SSF81324">
    <property type="entry name" value="Voltage-gated potassium channels"/>
    <property type="match status" value="1"/>
</dbReference>
<evidence type="ECO:0000256" key="9">
    <source>
        <dbReference type="ARBA" id="ARBA00023303"/>
    </source>
</evidence>
<evidence type="ECO:0000256" key="6">
    <source>
        <dbReference type="ARBA" id="ARBA00023136"/>
    </source>
</evidence>
<evidence type="ECO:0000256" key="2">
    <source>
        <dbReference type="ARBA" id="ARBA00022448"/>
    </source>
</evidence>
<dbReference type="Proteomes" id="UP001185659">
    <property type="component" value="Unassembled WGS sequence"/>
</dbReference>
<keyword evidence="9" id="KW-0407">Ion channel</keyword>
<evidence type="ECO:0000256" key="3">
    <source>
        <dbReference type="ARBA" id="ARBA00022692"/>
    </source>
</evidence>
<proteinExistence type="predicted"/>
<organism evidence="14 15">
    <name type="scientific">Nitratireductor aquimarinus</name>
    <dbReference type="NCBI Taxonomy" id="889300"/>
    <lineage>
        <taxon>Bacteria</taxon>
        <taxon>Pseudomonadati</taxon>
        <taxon>Pseudomonadota</taxon>
        <taxon>Alphaproteobacteria</taxon>
        <taxon>Hyphomicrobiales</taxon>
        <taxon>Phyllobacteriaceae</taxon>
        <taxon>Nitratireductor</taxon>
    </lineage>
</organism>
<dbReference type="InterPro" id="IPR015683">
    <property type="entry name" value="Ionotropic_Glu_rcpt"/>
</dbReference>
<dbReference type="PANTHER" id="PTHR18966">
    <property type="entry name" value="IONOTROPIC GLUTAMATE RECEPTOR"/>
    <property type="match status" value="1"/>
</dbReference>